<feature type="chain" id="PRO_5006417237" description="Firmicu-CTERM sorting domain-containing protein" evidence="3">
    <location>
        <begin position="25"/>
        <end position="426"/>
    </location>
</feature>
<comment type="caution">
    <text evidence="4">The sequence shown here is derived from an EMBL/GenBank/DDBJ whole genome shotgun (WGS) entry which is preliminary data.</text>
</comment>
<dbReference type="Proteomes" id="UP000051727">
    <property type="component" value="Unassembled WGS sequence"/>
</dbReference>
<feature type="region of interest" description="Disordered" evidence="1">
    <location>
        <begin position="174"/>
        <end position="215"/>
    </location>
</feature>
<dbReference type="STRING" id="1618.IV36_GL000849"/>
<keyword evidence="2" id="KW-1133">Transmembrane helix</keyword>
<evidence type="ECO:0000313" key="4">
    <source>
        <dbReference type="EMBL" id="KRN33116.1"/>
    </source>
</evidence>
<dbReference type="RefSeq" id="WP_056990420.1">
    <property type="nucleotide sequence ID" value="NZ_JBDNJW010000002.1"/>
</dbReference>
<evidence type="ECO:0000256" key="2">
    <source>
        <dbReference type="SAM" id="Phobius"/>
    </source>
</evidence>
<evidence type="ECO:0008006" key="6">
    <source>
        <dbReference type="Google" id="ProtNLM"/>
    </source>
</evidence>
<accession>A0A0R2G7B9</accession>
<dbReference type="PATRIC" id="fig|1618.3.peg.858"/>
<dbReference type="AlphaFoldDB" id="A0A0R2G7B9"/>
<dbReference type="NCBIfam" id="TIGR04145">
    <property type="entry name" value="Firmicu_CTERM"/>
    <property type="match status" value="2"/>
</dbReference>
<keyword evidence="2" id="KW-0812">Transmembrane</keyword>
<evidence type="ECO:0000256" key="1">
    <source>
        <dbReference type="SAM" id="MobiDB-lite"/>
    </source>
</evidence>
<name>A0A0R2G7B9_9LACO</name>
<dbReference type="InterPro" id="IPR026409">
    <property type="entry name" value="Firmicu_CTERM"/>
</dbReference>
<evidence type="ECO:0000256" key="3">
    <source>
        <dbReference type="SAM" id="SignalP"/>
    </source>
</evidence>
<reference evidence="4 5" key="1">
    <citation type="journal article" date="2015" name="Genome Announc.">
        <title>Expanding the biotechnology potential of lactobacilli through comparative genomics of 213 strains and associated genera.</title>
        <authorList>
            <person name="Sun Z."/>
            <person name="Harris H.M."/>
            <person name="McCann A."/>
            <person name="Guo C."/>
            <person name="Argimon S."/>
            <person name="Zhang W."/>
            <person name="Yang X."/>
            <person name="Jeffery I.B."/>
            <person name="Cooney J.C."/>
            <person name="Kagawa T.F."/>
            <person name="Liu W."/>
            <person name="Song Y."/>
            <person name="Salvetti E."/>
            <person name="Wrobel A."/>
            <person name="Rasinkangas P."/>
            <person name="Parkhill J."/>
            <person name="Rea M.C."/>
            <person name="O'Sullivan O."/>
            <person name="Ritari J."/>
            <person name="Douillard F.P."/>
            <person name="Paul Ross R."/>
            <person name="Yang R."/>
            <person name="Briner A.E."/>
            <person name="Felis G.E."/>
            <person name="de Vos W.M."/>
            <person name="Barrangou R."/>
            <person name="Klaenhammer T.R."/>
            <person name="Caufield P.W."/>
            <person name="Cui Y."/>
            <person name="Zhang H."/>
            <person name="O'Toole P.W."/>
        </authorList>
    </citation>
    <scope>NUCLEOTIDE SEQUENCE [LARGE SCALE GENOMIC DNA]</scope>
    <source>
        <strain evidence="4 5">ATCC 27304</strain>
    </source>
</reference>
<dbReference type="EMBL" id="JQAR01000002">
    <property type="protein sequence ID" value="KRN33116.1"/>
    <property type="molecule type" value="Genomic_DNA"/>
</dbReference>
<gene>
    <name evidence="4" type="ORF">IV36_GL000849</name>
</gene>
<keyword evidence="3" id="KW-0732">Signal</keyword>
<organism evidence="4 5">
    <name type="scientific">Liquorilactobacillus mali</name>
    <dbReference type="NCBI Taxonomy" id="1618"/>
    <lineage>
        <taxon>Bacteria</taxon>
        <taxon>Bacillati</taxon>
        <taxon>Bacillota</taxon>
        <taxon>Bacilli</taxon>
        <taxon>Lactobacillales</taxon>
        <taxon>Lactobacillaceae</taxon>
        <taxon>Liquorilactobacillus</taxon>
    </lineage>
</organism>
<keyword evidence="2" id="KW-0472">Membrane</keyword>
<feature type="transmembrane region" description="Helical" evidence="2">
    <location>
        <begin position="393"/>
        <end position="411"/>
    </location>
</feature>
<feature type="compositionally biased region" description="Low complexity" evidence="1">
    <location>
        <begin position="176"/>
        <end position="215"/>
    </location>
</feature>
<dbReference type="OrthoDB" id="2067260at2"/>
<evidence type="ECO:0000313" key="5">
    <source>
        <dbReference type="Proteomes" id="UP000051727"/>
    </source>
</evidence>
<dbReference type="Gene3D" id="2.60.40.1190">
    <property type="match status" value="1"/>
</dbReference>
<sequence>MKKFLLMLFSIFVLFFISNTNVNAASTTAASIKIDGNFDDWTNITKTKVGSGSSYYNEAAVVDGDTLYVYVDNKNNSWGYIPTWGGYTISVGGKSYYANFTGSISSLTTTGSSNSASYGNVGTGVEVQENYGQTSMFEFSYSLSKVGVSSLSNQSVTVSNSSLGSQVVNAEKIETSSSSDSSTSSSSTSSSSSSSSSSGSSSSSSSSDSENSSGEYTVGQYNIVIDGSFSDWDDISKTDLTEPGDDGNVKRAAMVSDGTNLYIYVQMDYTNNYGYNHLQTDGYYLTVGGIQYYFTVRSPNGSNSLSNNLKNLGDKTALKIGLGSNYNGNYYAEPSNIEAEAARIANNAGSPTDTMEIKIPLSDFTLSSQSGQIITLKNSNLGSQTVTVSGGSTGPIILAVIGLVIALLGLWKFKGFRKRKKGWVNR</sequence>
<proteinExistence type="predicted"/>
<feature type="signal peptide" evidence="3">
    <location>
        <begin position="1"/>
        <end position="24"/>
    </location>
</feature>
<protein>
    <recommendedName>
        <fullName evidence="6">Firmicu-CTERM sorting domain-containing protein</fullName>
    </recommendedName>
</protein>